<protein>
    <submittedName>
        <fullName evidence="2">Uncharacterized protein</fullName>
    </submittedName>
</protein>
<dbReference type="EMBL" id="FMIM01000093">
    <property type="protein sequence ID" value="SCL84401.1"/>
    <property type="molecule type" value="Genomic_DNA"/>
</dbReference>
<feature type="region of interest" description="Disordered" evidence="1">
    <location>
        <begin position="438"/>
        <end position="488"/>
    </location>
</feature>
<dbReference type="AlphaFoldDB" id="A0A1D3L7Q4"/>
<feature type="compositionally biased region" description="Polar residues" evidence="1">
    <location>
        <begin position="250"/>
        <end position="270"/>
    </location>
</feature>
<name>A0A1D3L7Q4_PLACU</name>
<sequence>IIKEVKNDSRKRKNSIIFDESTPESIKKFKYSNNYMNVNNVIEKNDDQAAQHEEEKRQKILKETQRAKIYGSIIKKNCRLMSYGQNKDYNYVPKESNKKRVRFQDKVTIIPNLAPKNNYINVPNLINENNSMLRSFGQNKNINHVIERQGKQNIPIKYEIKCNSLKWDNMNNITNNNATNRYMNSVNDECPNREIYNPSHENHQNIKINKNNNLDPSNSRKRELNEKYTPPKKYPKKILKINVNQNTQNGMTSQRMAEKSPNVSDSNENGQSHHNDILEKNTSCLTSEHTQRHIENRSHEFQKQKERESMNQNLTRRPIAEAPKAKEYNCKVLTEYWDWDNEETKEFWNWDKKDNLNFWKMDQESAKKFWMWDKERDETCENMSNNTMDSDDEEELLNVIRDMVEVRKNLDPIRTAQILEKYQYIPYKSSIREPEIVYMPTPPYNRPSSPPTRPSSPCYTPPTLYYTPPTSSKKKNENKNTLHKDPQN</sequence>
<evidence type="ECO:0000313" key="3">
    <source>
        <dbReference type="Proteomes" id="UP000195489"/>
    </source>
</evidence>
<feature type="region of interest" description="Disordered" evidence="1">
    <location>
        <begin position="250"/>
        <end position="320"/>
    </location>
</feature>
<feature type="non-terminal residue" evidence="2">
    <location>
        <position position="1"/>
    </location>
</feature>
<accession>A0A1D3L7Q4</accession>
<organism evidence="2 3">
    <name type="scientific">Plasmodium chabaudi chabaudi</name>
    <dbReference type="NCBI Taxonomy" id="31271"/>
    <lineage>
        <taxon>Eukaryota</taxon>
        <taxon>Sar</taxon>
        <taxon>Alveolata</taxon>
        <taxon>Apicomplexa</taxon>
        <taxon>Aconoidasida</taxon>
        <taxon>Haemosporida</taxon>
        <taxon>Plasmodiidae</taxon>
        <taxon>Plasmodium</taxon>
        <taxon>Plasmodium (Vinckeia)</taxon>
    </lineage>
</organism>
<feature type="compositionally biased region" description="Pro residues" evidence="1">
    <location>
        <begin position="440"/>
        <end position="454"/>
    </location>
</feature>
<feature type="region of interest" description="Disordered" evidence="1">
    <location>
        <begin position="192"/>
        <end position="230"/>
    </location>
</feature>
<proteinExistence type="predicted"/>
<reference evidence="2 3" key="1">
    <citation type="submission" date="2016-08" db="EMBL/GenBank/DDBJ databases">
        <authorList>
            <consortium name="Pathogen Informatics"/>
        </authorList>
    </citation>
    <scope>NUCLEOTIDE SEQUENCE [LARGE SCALE GENOMIC DNA]</scope>
    <source>
        <strain evidence="2 3">CB</strain>
    </source>
</reference>
<evidence type="ECO:0000313" key="2">
    <source>
        <dbReference type="EMBL" id="SCL84401.1"/>
    </source>
</evidence>
<feature type="compositionally biased region" description="Basic and acidic residues" evidence="1">
    <location>
        <begin position="289"/>
        <end position="309"/>
    </location>
</feature>
<feature type="compositionally biased region" description="Basic and acidic residues" evidence="1">
    <location>
        <begin position="474"/>
        <end position="488"/>
    </location>
</feature>
<dbReference type="Proteomes" id="UP000195489">
    <property type="component" value="Unassembled WGS sequence"/>
</dbReference>
<evidence type="ECO:0000256" key="1">
    <source>
        <dbReference type="SAM" id="MobiDB-lite"/>
    </source>
</evidence>
<gene>
    <name evidence="2" type="ORF">PCHCB_000503800</name>
</gene>
<feature type="compositionally biased region" description="Low complexity" evidence="1">
    <location>
        <begin position="455"/>
        <end position="471"/>
    </location>
</feature>